<reference evidence="3 4" key="1">
    <citation type="journal article" date="2020" name="Nat. Food">
        <title>A phased Vanilla planifolia genome enables genetic improvement of flavour and production.</title>
        <authorList>
            <person name="Hasing T."/>
            <person name="Tang H."/>
            <person name="Brym M."/>
            <person name="Khazi F."/>
            <person name="Huang T."/>
            <person name="Chambers A.H."/>
        </authorList>
    </citation>
    <scope>NUCLEOTIDE SEQUENCE [LARGE SCALE GENOMIC DNA]</scope>
    <source>
        <tissue evidence="1">Leaf</tissue>
    </source>
</reference>
<dbReference type="Proteomes" id="UP000636800">
    <property type="component" value="Unassembled WGS sequence"/>
</dbReference>
<evidence type="ECO:0000313" key="2">
    <source>
        <dbReference type="EMBL" id="KAG0446591.1"/>
    </source>
</evidence>
<protein>
    <submittedName>
        <fullName evidence="1">Uncharacterized protein</fullName>
    </submittedName>
</protein>
<comment type="caution">
    <text evidence="1">The sequence shown here is derived from an EMBL/GenBank/DDBJ whole genome shotgun (WGS) entry which is preliminary data.</text>
</comment>
<accession>A0A835U217</accession>
<dbReference type="EMBL" id="JADCNM010000566">
    <property type="protein sequence ID" value="KAG0446559.1"/>
    <property type="molecule type" value="Genomic_DNA"/>
</dbReference>
<sequence length="96" mass="11030">MKSSQRNPSSLQKAREKLVATVRRPLFPELHYHRSERSRVRRTSSLLMLPEASFIDVIKNNTKKPTYESSPFWCTLLTESRTRARAAAKKGKKGGK</sequence>
<dbReference type="Proteomes" id="UP000639772">
    <property type="component" value="Unassembled WGS sequence"/>
</dbReference>
<name>A0A835U217_VANPL</name>
<organism evidence="1 4">
    <name type="scientific">Vanilla planifolia</name>
    <name type="common">Vanilla</name>
    <dbReference type="NCBI Taxonomy" id="51239"/>
    <lineage>
        <taxon>Eukaryota</taxon>
        <taxon>Viridiplantae</taxon>
        <taxon>Streptophyta</taxon>
        <taxon>Embryophyta</taxon>
        <taxon>Tracheophyta</taxon>
        <taxon>Spermatophyta</taxon>
        <taxon>Magnoliopsida</taxon>
        <taxon>Liliopsida</taxon>
        <taxon>Asparagales</taxon>
        <taxon>Orchidaceae</taxon>
        <taxon>Vanilloideae</taxon>
        <taxon>Vanilleae</taxon>
        <taxon>Vanilla</taxon>
    </lineage>
</organism>
<evidence type="ECO:0000313" key="3">
    <source>
        <dbReference type="Proteomes" id="UP000636800"/>
    </source>
</evidence>
<keyword evidence="3" id="KW-1185">Reference proteome</keyword>
<gene>
    <name evidence="2" type="ORF">HPP92_028752</name>
    <name evidence="1" type="ORF">HPP92_028766</name>
</gene>
<dbReference type="AlphaFoldDB" id="A0A835U217"/>
<evidence type="ECO:0000313" key="4">
    <source>
        <dbReference type="Proteomes" id="UP000639772"/>
    </source>
</evidence>
<proteinExistence type="predicted"/>
<dbReference type="EMBL" id="JADCNL010000565">
    <property type="protein sequence ID" value="KAG0446591.1"/>
    <property type="molecule type" value="Genomic_DNA"/>
</dbReference>
<evidence type="ECO:0000313" key="1">
    <source>
        <dbReference type="EMBL" id="KAG0446559.1"/>
    </source>
</evidence>